<dbReference type="Proteomes" id="UP000321830">
    <property type="component" value="Unassembled WGS sequence"/>
</dbReference>
<dbReference type="AlphaFoldDB" id="A0A511J4Q1"/>
<dbReference type="Gene3D" id="3.50.50.60">
    <property type="entry name" value="FAD/NAD(P)-binding domain"/>
    <property type="match status" value="1"/>
</dbReference>
<protein>
    <recommendedName>
        <fullName evidence="3">FAD-binding domain-containing protein</fullName>
    </recommendedName>
</protein>
<organism evidence="1 2">
    <name type="scientific">Enterococcus villorum</name>
    <dbReference type="NCBI Taxonomy" id="112904"/>
    <lineage>
        <taxon>Bacteria</taxon>
        <taxon>Bacillati</taxon>
        <taxon>Bacillota</taxon>
        <taxon>Bacilli</taxon>
        <taxon>Lactobacillales</taxon>
        <taxon>Enterococcaceae</taxon>
        <taxon>Enterococcus</taxon>
    </lineage>
</organism>
<name>A0A511J4Q1_9ENTE</name>
<dbReference type="SUPFAM" id="SSF51905">
    <property type="entry name" value="FAD/NAD(P)-binding domain"/>
    <property type="match status" value="1"/>
</dbReference>
<reference evidence="1 2" key="1">
    <citation type="submission" date="2019-07" db="EMBL/GenBank/DDBJ databases">
        <title>Whole genome shotgun sequence of Enterococcus villorum NBRC 100699.</title>
        <authorList>
            <person name="Hosoyama A."/>
            <person name="Uohara A."/>
            <person name="Ohji S."/>
            <person name="Ichikawa N."/>
        </authorList>
    </citation>
    <scope>NUCLEOTIDE SEQUENCE [LARGE SCALE GENOMIC DNA]</scope>
    <source>
        <strain evidence="1 2">NBRC 100699</strain>
    </source>
</reference>
<evidence type="ECO:0000313" key="1">
    <source>
        <dbReference type="EMBL" id="GEL92669.1"/>
    </source>
</evidence>
<dbReference type="RefSeq" id="WP_010750327.1">
    <property type="nucleotide sequence ID" value="NZ_BJWF01000030.1"/>
</dbReference>
<sequence>MKGRPKNLFVVGNAYCSFDPIFGQGLSVAAIQVSILQQILKKYCKATEGFDSYYREAEKIIQQALNLSYAEASQSGSKIDYINRIKHQMIICLSEISTYDTEMLEDLIEVMHLNKPVHKILTYKNFKKMLNYYLFIRRKFNENRNQ</sequence>
<comment type="caution">
    <text evidence="1">The sequence shown here is derived from an EMBL/GenBank/DDBJ whole genome shotgun (WGS) entry which is preliminary data.</text>
</comment>
<evidence type="ECO:0000313" key="2">
    <source>
        <dbReference type="Proteomes" id="UP000321830"/>
    </source>
</evidence>
<accession>A0A511J4Q1</accession>
<dbReference type="InterPro" id="IPR036188">
    <property type="entry name" value="FAD/NAD-bd_sf"/>
</dbReference>
<evidence type="ECO:0008006" key="3">
    <source>
        <dbReference type="Google" id="ProtNLM"/>
    </source>
</evidence>
<proteinExistence type="predicted"/>
<dbReference type="EMBL" id="BJWF01000030">
    <property type="protein sequence ID" value="GEL92669.1"/>
    <property type="molecule type" value="Genomic_DNA"/>
</dbReference>
<gene>
    <name evidence="1" type="ORF">EVI01_20060</name>
</gene>